<gene>
    <name evidence="1" type="ORF">MSG28_008915</name>
</gene>
<dbReference type="Proteomes" id="UP001064048">
    <property type="component" value="Chromosome 14"/>
</dbReference>
<sequence length="89" mass="10052">MASDMRMKPAMALKLNRKGRTPTSVMMARPTPSRTQLMRTDTTLRETIFPPLLLFQRRFSRACSLQLVMVPTMKAKGAVTMPTRPATNL</sequence>
<proteinExistence type="predicted"/>
<evidence type="ECO:0000313" key="2">
    <source>
        <dbReference type="Proteomes" id="UP001064048"/>
    </source>
</evidence>
<dbReference type="EMBL" id="CM046114">
    <property type="protein sequence ID" value="KAI8420424.1"/>
    <property type="molecule type" value="Genomic_DNA"/>
</dbReference>
<protein>
    <submittedName>
        <fullName evidence="1">Uncharacterized protein</fullName>
    </submittedName>
</protein>
<evidence type="ECO:0000313" key="1">
    <source>
        <dbReference type="EMBL" id="KAI8420424.1"/>
    </source>
</evidence>
<comment type="caution">
    <text evidence="1">The sequence shown here is derived from an EMBL/GenBank/DDBJ whole genome shotgun (WGS) entry which is preliminary data.</text>
</comment>
<organism evidence="1 2">
    <name type="scientific">Choristoneura fumiferana</name>
    <name type="common">Spruce budworm moth</name>
    <name type="synonym">Archips fumiferana</name>
    <dbReference type="NCBI Taxonomy" id="7141"/>
    <lineage>
        <taxon>Eukaryota</taxon>
        <taxon>Metazoa</taxon>
        <taxon>Ecdysozoa</taxon>
        <taxon>Arthropoda</taxon>
        <taxon>Hexapoda</taxon>
        <taxon>Insecta</taxon>
        <taxon>Pterygota</taxon>
        <taxon>Neoptera</taxon>
        <taxon>Endopterygota</taxon>
        <taxon>Lepidoptera</taxon>
        <taxon>Glossata</taxon>
        <taxon>Ditrysia</taxon>
        <taxon>Tortricoidea</taxon>
        <taxon>Tortricidae</taxon>
        <taxon>Tortricinae</taxon>
        <taxon>Choristoneura</taxon>
    </lineage>
</organism>
<name>A0ACC0J8Q3_CHOFU</name>
<reference evidence="1 2" key="1">
    <citation type="journal article" date="2022" name="Genome Biol. Evol.">
        <title>The Spruce Budworm Genome: Reconstructing the Evolutionary History of Antifreeze Proteins.</title>
        <authorList>
            <person name="Beliveau C."/>
            <person name="Gagne P."/>
            <person name="Picq S."/>
            <person name="Vernygora O."/>
            <person name="Keeling C.I."/>
            <person name="Pinkney K."/>
            <person name="Doucet D."/>
            <person name="Wen F."/>
            <person name="Johnston J.S."/>
            <person name="Maaroufi H."/>
            <person name="Boyle B."/>
            <person name="Laroche J."/>
            <person name="Dewar K."/>
            <person name="Juretic N."/>
            <person name="Blackburn G."/>
            <person name="Nisole A."/>
            <person name="Brunet B."/>
            <person name="Brandao M."/>
            <person name="Lumley L."/>
            <person name="Duan J."/>
            <person name="Quan G."/>
            <person name="Lucarotti C.J."/>
            <person name="Roe A.D."/>
            <person name="Sperling F.A.H."/>
            <person name="Levesque R.C."/>
            <person name="Cusson M."/>
        </authorList>
    </citation>
    <scope>NUCLEOTIDE SEQUENCE [LARGE SCALE GENOMIC DNA]</scope>
    <source>
        <strain evidence="1">Glfc:IPQL:Cfum</strain>
    </source>
</reference>
<keyword evidence="2" id="KW-1185">Reference proteome</keyword>
<accession>A0ACC0J8Q3</accession>